<keyword evidence="8" id="KW-1185">Reference proteome</keyword>
<sequence length="310" mass="34236">MENAKGKQWNSKKKSGEEHMTGKSKPQSVEPEEEQQASGEPNAQQASMKGTKRKRSVKDDKACCPQKMEQDKEDVRLRKRTPIPPLPSKLPPANMLHRDTLRAWCQQLKLSTKGQKLDAYKRLCEYAYPNQQNIPVTAKEAKILPGSQRKLMMDKGESFLESCGKKISSAGTGLPEGAAPHEEGAHTLQGSTALFEGAETVVVTTSSPDAVFASWSRIAARAGKMDAVESRQEAYGVKWCVVHGKSLPAGAEGWVRLQFHAGQAWVPEKPGRVCALFLLPDSSFPPPYLEDNMLCPKCVHRNKVLMKSLQ</sequence>
<feature type="compositionally biased region" description="Polar residues" evidence="5">
    <location>
        <begin position="36"/>
        <end position="48"/>
    </location>
</feature>
<proteinExistence type="predicted"/>
<evidence type="ECO:0000256" key="3">
    <source>
        <dbReference type="ARBA" id="ARBA00023163"/>
    </source>
</evidence>
<dbReference type="PANTHER" id="PTHR16073:SF8">
    <property type="entry name" value="DEVELOPMENTAL PLURIPOTENCY-ASSOCIATED PROTEIN 4"/>
    <property type="match status" value="1"/>
</dbReference>
<evidence type="ECO:0000313" key="9">
    <source>
        <dbReference type="RefSeq" id="XP_014647677.1"/>
    </source>
</evidence>
<dbReference type="GeneID" id="101405352"/>
<feature type="domain" description="Developmental pluripotency-associated protein 2/4 central" evidence="7">
    <location>
        <begin position="196"/>
        <end position="231"/>
    </location>
</feature>
<reference evidence="9" key="1">
    <citation type="submission" date="2025-08" db="UniProtKB">
        <authorList>
            <consortium name="RefSeq"/>
        </authorList>
    </citation>
    <scope>IDENTIFICATION</scope>
</reference>
<feature type="domain" description="Developmental pluripotency-associated protein 2/4 central" evidence="7">
    <location>
        <begin position="131"/>
        <end position="168"/>
    </location>
</feature>
<feature type="compositionally biased region" description="Basic and acidic residues" evidence="5">
    <location>
        <begin position="57"/>
        <end position="76"/>
    </location>
</feature>
<dbReference type="InterPro" id="IPR025891">
    <property type="entry name" value="Dppa2/4_C_dom"/>
</dbReference>
<feature type="domain" description="Developmental pluripotency-associated protein 2/4 C-terminal" evidence="6">
    <location>
        <begin position="236"/>
        <end position="302"/>
    </location>
</feature>
<evidence type="ECO:0000256" key="2">
    <source>
        <dbReference type="ARBA" id="ARBA00023015"/>
    </source>
</evidence>
<evidence type="ECO:0000256" key="1">
    <source>
        <dbReference type="ARBA" id="ARBA00004123"/>
    </source>
</evidence>
<evidence type="ECO:0000259" key="7">
    <source>
        <dbReference type="Pfam" id="PF14049"/>
    </source>
</evidence>
<dbReference type="Proteomes" id="UP000694910">
    <property type="component" value="Unplaced"/>
</dbReference>
<comment type="subcellular location">
    <subcellularLocation>
        <location evidence="1">Nucleus</location>
    </subcellularLocation>
</comment>
<evidence type="ECO:0000313" key="8">
    <source>
        <dbReference type="Proteomes" id="UP000694910"/>
    </source>
</evidence>
<dbReference type="Pfam" id="PF14049">
    <property type="entry name" value="Dppa2_A"/>
    <property type="match status" value="2"/>
</dbReference>
<feature type="region of interest" description="Disordered" evidence="5">
    <location>
        <begin position="1"/>
        <end position="94"/>
    </location>
</feature>
<evidence type="ECO:0000256" key="5">
    <source>
        <dbReference type="SAM" id="MobiDB-lite"/>
    </source>
</evidence>
<keyword evidence="3" id="KW-0804">Transcription</keyword>
<organism evidence="8 9">
    <name type="scientific">Ceratotherium simum simum</name>
    <name type="common">Southern white rhinoceros</name>
    <dbReference type="NCBI Taxonomy" id="73337"/>
    <lineage>
        <taxon>Eukaryota</taxon>
        <taxon>Metazoa</taxon>
        <taxon>Chordata</taxon>
        <taxon>Craniata</taxon>
        <taxon>Vertebrata</taxon>
        <taxon>Euteleostomi</taxon>
        <taxon>Mammalia</taxon>
        <taxon>Eutheria</taxon>
        <taxon>Laurasiatheria</taxon>
        <taxon>Perissodactyla</taxon>
        <taxon>Rhinocerotidae</taxon>
        <taxon>Ceratotherium</taxon>
    </lineage>
</organism>
<protein>
    <submittedName>
        <fullName evidence="9">Developmental pluripotency-associated protein 4</fullName>
    </submittedName>
</protein>
<dbReference type="Pfam" id="PF14047">
    <property type="entry name" value="DCR"/>
    <property type="match status" value="1"/>
</dbReference>
<name>A0ABM1D796_CERSS</name>
<gene>
    <name evidence="9" type="primary">LOC101405352</name>
</gene>
<accession>A0ABM1D796</accession>
<dbReference type="RefSeq" id="XP_014647677.1">
    <property type="nucleotide sequence ID" value="XM_014792191.1"/>
</dbReference>
<dbReference type="InterPro" id="IPR039590">
    <property type="entry name" value="Dppa2/4"/>
</dbReference>
<keyword evidence="4" id="KW-0539">Nucleus</keyword>
<dbReference type="InterPro" id="IPR025892">
    <property type="entry name" value="Dppa2/4_central_dom"/>
</dbReference>
<keyword evidence="2" id="KW-0805">Transcription regulation</keyword>
<evidence type="ECO:0000256" key="4">
    <source>
        <dbReference type="ARBA" id="ARBA00023242"/>
    </source>
</evidence>
<evidence type="ECO:0000259" key="6">
    <source>
        <dbReference type="Pfam" id="PF14047"/>
    </source>
</evidence>
<dbReference type="PANTHER" id="PTHR16073">
    <property type="entry name" value="DCR DOMAIN-CONTAINING PROTEIN"/>
    <property type="match status" value="1"/>
</dbReference>